<protein>
    <submittedName>
        <fullName evidence="2">VOC family protein</fullName>
    </submittedName>
</protein>
<evidence type="ECO:0000313" key="2">
    <source>
        <dbReference type="EMBL" id="NNH71096.1"/>
    </source>
</evidence>
<evidence type="ECO:0000259" key="1">
    <source>
        <dbReference type="Pfam" id="PF18029"/>
    </source>
</evidence>
<organism evidence="2 3">
    <name type="scientific">Nocardia uniformis</name>
    <dbReference type="NCBI Taxonomy" id="53432"/>
    <lineage>
        <taxon>Bacteria</taxon>
        <taxon>Bacillati</taxon>
        <taxon>Actinomycetota</taxon>
        <taxon>Actinomycetes</taxon>
        <taxon>Mycobacteriales</taxon>
        <taxon>Nocardiaceae</taxon>
        <taxon>Nocardia</taxon>
    </lineage>
</organism>
<accession>A0A849C0V6</accession>
<dbReference type="Gene3D" id="3.10.180.10">
    <property type="entry name" value="2,3-Dihydroxybiphenyl 1,2-Dioxygenase, domain 1"/>
    <property type="match status" value="2"/>
</dbReference>
<name>A0A849C0V6_9NOCA</name>
<sequence length="241" mass="26758">MIRWIWVFLDRPAARFDESAQFWTAITETRVSETRGENSEFVTLLPESGAPSVKMQAVPDDTRIHLDLDVDDVGTETKRAQELGATLVLEHPDYTVLKSPHGMTFCLTPAGGSGGEPTPVVRSPDGARSRLDQVCIDIGASDYEAESRFWAEFTGWSTSASARSEYSRLRPDEPLAIKILLQRLDEDRPTSAHLDLACSDVDATAAWHESLGARLIDRRPDWTVLEDPSGQPYCITARQPD</sequence>
<dbReference type="AlphaFoldDB" id="A0A849C0V6"/>
<dbReference type="InterPro" id="IPR041581">
    <property type="entry name" value="Glyoxalase_6"/>
</dbReference>
<reference evidence="2 3" key="1">
    <citation type="submission" date="2020-05" db="EMBL/GenBank/DDBJ databases">
        <title>MicrobeNet Type strains.</title>
        <authorList>
            <person name="Nicholson A.C."/>
        </authorList>
    </citation>
    <scope>NUCLEOTIDE SEQUENCE [LARGE SCALE GENOMIC DNA]</scope>
    <source>
        <strain evidence="2 3">JCM 3224</strain>
    </source>
</reference>
<dbReference type="EMBL" id="JABELX010000005">
    <property type="protein sequence ID" value="NNH71096.1"/>
    <property type="molecule type" value="Genomic_DNA"/>
</dbReference>
<dbReference type="PANTHER" id="PTHR35908:SF1">
    <property type="entry name" value="CONSERVED PROTEIN"/>
    <property type="match status" value="1"/>
</dbReference>
<keyword evidence="3" id="KW-1185">Reference proteome</keyword>
<comment type="caution">
    <text evidence="2">The sequence shown here is derived from an EMBL/GenBank/DDBJ whole genome shotgun (WGS) entry which is preliminary data.</text>
</comment>
<dbReference type="InterPro" id="IPR029068">
    <property type="entry name" value="Glyas_Bleomycin-R_OHBP_Dase"/>
</dbReference>
<dbReference type="Pfam" id="PF18029">
    <property type="entry name" value="Glyoxalase_6"/>
    <property type="match status" value="2"/>
</dbReference>
<evidence type="ECO:0000313" key="3">
    <source>
        <dbReference type="Proteomes" id="UP000586827"/>
    </source>
</evidence>
<feature type="domain" description="Glyoxalase-like" evidence="1">
    <location>
        <begin position="6"/>
        <end position="108"/>
    </location>
</feature>
<gene>
    <name evidence="2" type="ORF">HLB23_14680</name>
</gene>
<proteinExistence type="predicted"/>
<dbReference type="RefSeq" id="WP_067524733.1">
    <property type="nucleotide sequence ID" value="NZ_JABELX010000005.1"/>
</dbReference>
<dbReference type="PANTHER" id="PTHR35908">
    <property type="entry name" value="HYPOTHETICAL FUSION PROTEIN"/>
    <property type="match status" value="1"/>
</dbReference>
<feature type="domain" description="Glyoxalase-like" evidence="1">
    <location>
        <begin position="133"/>
        <end position="236"/>
    </location>
</feature>
<dbReference type="Proteomes" id="UP000586827">
    <property type="component" value="Unassembled WGS sequence"/>
</dbReference>
<dbReference type="SUPFAM" id="SSF54593">
    <property type="entry name" value="Glyoxalase/Bleomycin resistance protein/Dihydroxybiphenyl dioxygenase"/>
    <property type="match status" value="2"/>
</dbReference>